<keyword evidence="2" id="KW-0732">Signal</keyword>
<dbReference type="HOGENOM" id="CLU_754975_0_0_1"/>
<evidence type="ECO:0000256" key="1">
    <source>
        <dbReference type="SAM" id="Phobius"/>
    </source>
</evidence>
<sequence length="367" mass="39862">MNCITSLVSFCILVSLASASSTLDVECGDPKTSTSAVLTYSGDAVSIVAYGKNDPCEFIDNIKTGTRMIEISYNPSDACSFIQEVPGTQSYTLKIESRMLHELFESGNDEKFLVDCNFQSFKSDISVDVDIQEKIKAPEYQLILSGNEASSDFQIYVARAADNTELTGPIKQSAIVNLHTTMTASGGEAAYMPVECTVESKDGTVKVHILASGCGTGFPWKTNEGFTMSGVEGQSPNFRMFRISKMSDLVFKCGFVICDQNCDGSSCVAEEPLRRRRSIAEGLTYNSLGLITSNSTKVRRARVAVSLDENPSDTGVQTVDKSYFSSAYTLILSSSAVLLVILAVGLLCVSLRKRKIIYTIDEEITSM</sequence>
<name>V4A4F9_LOTGI</name>
<organism evidence="4 5">
    <name type="scientific">Lottia gigantea</name>
    <name type="common">Giant owl limpet</name>
    <dbReference type="NCBI Taxonomy" id="225164"/>
    <lineage>
        <taxon>Eukaryota</taxon>
        <taxon>Metazoa</taxon>
        <taxon>Spiralia</taxon>
        <taxon>Lophotrochozoa</taxon>
        <taxon>Mollusca</taxon>
        <taxon>Gastropoda</taxon>
        <taxon>Patellogastropoda</taxon>
        <taxon>Lottioidea</taxon>
        <taxon>Lottiidae</taxon>
        <taxon>Lottia</taxon>
    </lineage>
</organism>
<evidence type="ECO:0000259" key="3">
    <source>
        <dbReference type="PROSITE" id="PS51034"/>
    </source>
</evidence>
<dbReference type="Proteomes" id="UP000030746">
    <property type="component" value="Unassembled WGS sequence"/>
</dbReference>
<keyword evidence="1" id="KW-0812">Transmembrane</keyword>
<dbReference type="RefSeq" id="XP_009059316.1">
    <property type="nucleotide sequence ID" value="XM_009061068.1"/>
</dbReference>
<dbReference type="CTD" id="20249413"/>
<dbReference type="EMBL" id="KB202518">
    <property type="protein sequence ID" value="ESO89840.1"/>
    <property type="molecule type" value="Genomic_DNA"/>
</dbReference>
<dbReference type="GeneID" id="20249413"/>
<keyword evidence="1" id="KW-0472">Membrane</keyword>
<proteinExistence type="predicted"/>
<feature type="domain" description="ZP" evidence="3">
    <location>
        <begin position="26"/>
        <end position="274"/>
    </location>
</feature>
<protein>
    <recommendedName>
        <fullName evidence="3">ZP domain-containing protein</fullName>
    </recommendedName>
</protein>
<dbReference type="InterPro" id="IPR001507">
    <property type="entry name" value="ZP_dom"/>
</dbReference>
<dbReference type="OrthoDB" id="6098271at2759"/>
<evidence type="ECO:0000313" key="4">
    <source>
        <dbReference type="EMBL" id="ESO89840.1"/>
    </source>
</evidence>
<dbReference type="Pfam" id="PF25272">
    <property type="entry name" value="VERL_C"/>
    <property type="match status" value="1"/>
</dbReference>
<gene>
    <name evidence="4" type="ORF">LOTGIDRAFT_233993</name>
</gene>
<reference evidence="4 5" key="1">
    <citation type="journal article" date="2013" name="Nature">
        <title>Insights into bilaterian evolution from three spiralian genomes.</title>
        <authorList>
            <person name="Simakov O."/>
            <person name="Marletaz F."/>
            <person name="Cho S.J."/>
            <person name="Edsinger-Gonzales E."/>
            <person name="Havlak P."/>
            <person name="Hellsten U."/>
            <person name="Kuo D.H."/>
            <person name="Larsson T."/>
            <person name="Lv J."/>
            <person name="Arendt D."/>
            <person name="Savage R."/>
            <person name="Osoegawa K."/>
            <person name="de Jong P."/>
            <person name="Grimwood J."/>
            <person name="Chapman J.A."/>
            <person name="Shapiro H."/>
            <person name="Aerts A."/>
            <person name="Otillar R.P."/>
            <person name="Terry A.Y."/>
            <person name="Boore J.L."/>
            <person name="Grigoriev I.V."/>
            <person name="Lindberg D.R."/>
            <person name="Seaver E.C."/>
            <person name="Weisblat D.A."/>
            <person name="Putnam N.H."/>
            <person name="Rokhsar D.S."/>
        </authorList>
    </citation>
    <scope>NUCLEOTIDE SEQUENCE [LARGE SCALE GENOMIC DNA]</scope>
</reference>
<feature type="signal peptide" evidence="2">
    <location>
        <begin position="1"/>
        <end position="19"/>
    </location>
</feature>
<keyword evidence="1" id="KW-1133">Transmembrane helix</keyword>
<evidence type="ECO:0000313" key="5">
    <source>
        <dbReference type="Proteomes" id="UP000030746"/>
    </source>
</evidence>
<accession>V4A4F9</accession>
<dbReference type="InterPro" id="IPR057371">
    <property type="entry name" value="VERL_C"/>
</dbReference>
<dbReference type="AlphaFoldDB" id="V4A4F9"/>
<keyword evidence="5" id="KW-1185">Reference proteome</keyword>
<dbReference type="PROSITE" id="PS51034">
    <property type="entry name" value="ZP_2"/>
    <property type="match status" value="1"/>
</dbReference>
<dbReference type="OMA" id="MHVHILA"/>
<dbReference type="KEGG" id="lgi:LOTGIDRAFT_233993"/>
<evidence type="ECO:0000256" key="2">
    <source>
        <dbReference type="SAM" id="SignalP"/>
    </source>
</evidence>
<feature type="chain" id="PRO_5004716363" description="ZP domain-containing protein" evidence="2">
    <location>
        <begin position="20"/>
        <end position="367"/>
    </location>
</feature>
<feature type="transmembrane region" description="Helical" evidence="1">
    <location>
        <begin position="327"/>
        <end position="349"/>
    </location>
</feature>